<dbReference type="InterPro" id="IPR006674">
    <property type="entry name" value="HD_domain"/>
</dbReference>
<keyword evidence="4" id="KW-1185">Reference proteome</keyword>
<accession>A0A9X3ELU8</accession>
<dbReference type="EMBL" id="JAPNKE010000002">
    <property type="protein sequence ID" value="MCY1005550.1"/>
    <property type="molecule type" value="Genomic_DNA"/>
</dbReference>
<name>A0A9X3ELU8_9BACT</name>
<proteinExistence type="predicted"/>
<dbReference type="GO" id="GO:0008832">
    <property type="term" value="F:dGTPase activity"/>
    <property type="evidence" value="ECO:0007669"/>
    <property type="project" value="TreeGrafter"/>
</dbReference>
<dbReference type="GO" id="GO:0006203">
    <property type="term" value="P:dGTP catabolic process"/>
    <property type="evidence" value="ECO:0007669"/>
    <property type="project" value="TreeGrafter"/>
</dbReference>
<dbReference type="Proteomes" id="UP001150924">
    <property type="component" value="Unassembled WGS sequence"/>
</dbReference>
<dbReference type="PANTHER" id="PTHR11373">
    <property type="entry name" value="DEOXYNUCLEOSIDE TRIPHOSPHATE TRIPHOSPHOHYDROLASE"/>
    <property type="match status" value="1"/>
</dbReference>
<evidence type="ECO:0000256" key="1">
    <source>
        <dbReference type="SAM" id="MobiDB-lite"/>
    </source>
</evidence>
<feature type="region of interest" description="Disordered" evidence="1">
    <location>
        <begin position="278"/>
        <end position="301"/>
    </location>
</feature>
<reference evidence="3" key="1">
    <citation type="submission" date="2022-11" db="EMBL/GenBank/DDBJ databases">
        <title>Minimal conservation of predation-associated metabolite biosynthetic gene clusters underscores biosynthetic potential of Myxococcota including descriptions for ten novel species: Archangium lansinium sp. nov., Myxococcus landrumus sp. nov., Nannocystis bai.</title>
        <authorList>
            <person name="Ahearne A."/>
            <person name="Stevens C."/>
            <person name="Phillips K."/>
        </authorList>
    </citation>
    <scope>NUCLEOTIDE SEQUENCE</scope>
    <source>
        <strain evidence="3">Na p29</strain>
    </source>
</reference>
<organism evidence="3 4">
    <name type="scientific">Nannocystis pusilla</name>
    <dbReference type="NCBI Taxonomy" id="889268"/>
    <lineage>
        <taxon>Bacteria</taxon>
        <taxon>Pseudomonadati</taxon>
        <taxon>Myxococcota</taxon>
        <taxon>Polyangia</taxon>
        <taxon>Nannocystales</taxon>
        <taxon>Nannocystaceae</taxon>
        <taxon>Nannocystis</taxon>
    </lineage>
</organism>
<dbReference type="AlphaFoldDB" id="A0A9X3ELU8"/>
<dbReference type="PANTHER" id="PTHR11373:SF4">
    <property type="entry name" value="DEOXYNUCLEOSIDE TRIPHOSPHATE TRIPHOSPHOHYDROLASE SAMHD1"/>
    <property type="match status" value="1"/>
</dbReference>
<dbReference type="RefSeq" id="WP_267767244.1">
    <property type="nucleotide sequence ID" value="NZ_JAPNKE010000002.1"/>
</dbReference>
<dbReference type="InterPro" id="IPR003607">
    <property type="entry name" value="HD/PDEase_dom"/>
</dbReference>
<feature type="region of interest" description="Disordered" evidence="1">
    <location>
        <begin position="389"/>
        <end position="460"/>
    </location>
</feature>
<evidence type="ECO:0000313" key="4">
    <source>
        <dbReference type="Proteomes" id="UP001150924"/>
    </source>
</evidence>
<feature type="compositionally biased region" description="Basic residues" evidence="1">
    <location>
        <begin position="441"/>
        <end position="460"/>
    </location>
</feature>
<evidence type="ECO:0000259" key="2">
    <source>
        <dbReference type="SMART" id="SM00471"/>
    </source>
</evidence>
<feature type="domain" description="HD/PDEase" evidence="2">
    <location>
        <begin position="53"/>
        <end position="199"/>
    </location>
</feature>
<dbReference type="InterPro" id="IPR050135">
    <property type="entry name" value="dGTPase-like"/>
</dbReference>
<dbReference type="Gene3D" id="1.10.3210.10">
    <property type="entry name" value="Hypothetical protein af1432"/>
    <property type="match status" value="1"/>
</dbReference>
<dbReference type="CDD" id="cd00077">
    <property type="entry name" value="HDc"/>
    <property type="match status" value="1"/>
</dbReference>
<comment type="caution">
    <text evidence="3">The sequence shown here is derived from an EMBL/GenBank/DDBJ whole genome shotgun (WGS) entry which is preliminary data.</text>
</comment>
<dbReference type="SUPFAM" id="SSF109604">
    <property type="entry name" value="HD-domain/PDEase-like"/>
    <property type="match status" value="1"/>
</dbReference>
<evidence type="ECO:0000313" key="3">
    <source>
        <dbReference type="EMBL" id="MCY1005550.1"/>
    </source>
</evidence>
<protein>
    <submittedName>
        <fullName evidence="3">HD domain-containing protein</fullName>
    </submittedName>
</protein>
<sequence>MAAPQACASVRGPCLPPALVRLLGAPLLDSPWVQRLGRVSFLGTLDWHPRSHDPATRLDHSLGVAALGHRFGAALDLAEGDLRHFVAACLLHDIGHFPLSHAAEPGFERALGVAHHGVSEWIVLGNGAIPEPLSLRPVLQQVDLDPERVWAIIGGAGDGRALDLSALLLAPINLDTLDGIVRTARTFGRAGVRLPRAVFVRRGRELLIDPDALPVIDRFWALKDRIYSEVINLPSNIVCEAELSRAVADAFDQRVFARFAEFDDAALRGLADAHARRSGLSEGQDERFQSTRVPPTGEGDVVPRVHKRYFVDPSVAPGPHGLPRPQWSRRYRHSRQLAFVSPRHAAAQLSLPIAVDDHVHEDMSRWTVMPGAEGPEIRHAPRRAPVCQDMSTRTGDRCPRRAARGQLPPAVPQRGEEPARRRSPPCPHVPHDMSLTTVAPRIRRRSPHARPARSAAARRP</sequence>
<gene>
    <name evidence="3" type="ORF">OV079_08190</name>
</gene>
<dbReference type="SMART" id="SM00471">
    <property type="entry name" value="HDc"/>
    <property type="match status" value="1"/>
</dbReference>
<dbReference type="Pfam" id="PF01966">
    <property type="entry name" value="HD"/>
    <property type="match status" value="1"/>
</dbReference>